<comment type="subcellular location">
    <subcellularLocation>
        <location evidence="9">Mitochondrion</location>
    </subcellularLocation>
    <subcellularLocation>
        <location evidence="9">Cytoplasm</location>
    </subcellularLocation>
</comment>
<feature type="binding site" evidence="9">
    <location>
        <position position="606"/>
    </location>
    <ligand>
        <name>Zn(2+)</name>
        <dbReference type="ChEBI" id="CHEBI:29105"/>
    </ligand>
</feature>
<comment type="similarity">
    <text evidence="1">Belongs to the class-II aminoacyl-tRNA synthetase family. Alax-L subfamily.</text>
</comment>
<dbReference type="Gene3D" id="3.30.930.10">
    <property type="entry name" value="Bira Bifunctional Protein, Domain 2"/>
    <property type="match status" value="1"/>
</dbReference>
<comment type="catalytic activity">
    <reaction evidence="9">
        <text>tRNA(Ala) + L-alanine + ATP = L-alanyl-tRNA(Ala) + AMP + diphosphate</text>
        <dbReference type="Rhea" id="RHEA:12540"/>
        <dbReference type="Rhea" id="RHEA-COMP:9657"/>
        <dbReference type="Rhea" id="RHEA-COMP:9923"/>
        <dbReference type="ChEBI" id="CHEBI:30616"/>
        <dbReference type="ChEBI" id="CHEBI:33019"/>
        <dbReference type="ChEBI" id="CHEBI:57972"/>
        <dbReference type="ChEBI" id="CHEBI:78442"/>
        <dbReference type="ChEBI" id="CHEBI:78497"/>
        <dbReference type="ChEBI" id="CHEBI:456215"/>
        <dbReference type="EC" id="6.1.1.7"/>
    </reaction>
</comment>
<dbReference type="InterPro" id="IPR018162">
    <property type="entry name" value="Ala-tRNA-ligase_IIc_anticod-bd"/>
</dbReference>
<evidence type="ECO:0000256" key="2">
    <source>
        <dbReference type="ARBA" id="ARBA00022555"/>
    </source>
</evidence>
<dbReference type="InterPro" id="IPR009000">
    <property type="entry name" value="Transl_B-barrel_sf"/>
</dbReference>
<name>A0A8S9U9H3_PHYIN</name>
<comment type="domain">
    <text evidence="9">Consists of three domains; the N-terminal catalytic domain, the editing domain and the C-terminal C-Ala domain. The editing domain removes incorrectly charged amino acids, while the C-Ala domain, along with tRNA(Ala), serves as a bridge to cooperatively bring together the editing and aminoacylation centers thus stimulating deacylation of misacylated tRNAs.</text>
</comment>
<dbReference type="InterPro" id="IPR018163">
    <property type="entry name" value="Thr/Ala-tRNA-synth_IIc_edit"/>
</dbReference>
<evidence type="ECO:0000256" key="6">
    <source>
        <dbReference type="ARBA" id="ARBA00022884"/>
    </source>
</evidence>
<evidence type="ECO:0000256" key="1">
    <source>
        <dbReference type="ARBA" id="ARBA00008429"/>
    </source>
</evidence>
<dbReference type="InterPro" id="IPR002318">
    <property type="entry name" value="Ala-tRNA-lgiase_IIc"/>
</dbReference>
<dbReference type="InterPro" id="IPR045864">
    <property type="entry name" value="aa-tRNA-synth_II/BPL/LPL"/>
</dbReference>
<dbReference type="Gene3D" id="3.10.310.40">
    <property type="match status" value="1"/>
</dbReference>
<dbReference type="AlphaFoldDB" id="A0A8S9U9H3"/>
<evidence type="ECO:0000313" key="12">
    <source>
        <dbReference type="EMBL" id="KAF4134918.1"/>
    </source>
</evidence>
<feature type="domain" description="Alanyl-transfer RNA synthetases family profile" evidence="11">
    <location>
        <begin position="22"/>
        <end position="756"/>
    </location>
</feature>
<keyword evidence="6 9" id="KW-0694">RNA-binding</keyword>
<keyword evidence="5 9" id="KW-0067">ATP-binding</keyword>
<dbReference type="HAMAP" id="MF_00036_B">
    <property type="entry name" value="Ala_tRNA_synth_B"/>
    <property type="match status" value="1"/>
</dbReference>
<dbReference type="GO" id="GO:0000049">
    <property type="term" value="F:tRNA binding"/>
    <property type="evidence" value="ECO:0007669"/>
    <property type="project" value="UniProtKB-KW"/>
</dbReference>
<dbReference type="GO" id="GO:0005739">
    <property type="term" value="C:mitochondrion"/>
    <property type="evidence" value="ECO:0007669"/>
    <property type="project" value="UniProtKB-SubCell"/>
</dbReference>
<keyword evidence="3 9" id="KW-0436">Ligase</keyword>
<evidence type="ECO:0000256" key="5">
    <source>
        <dbReference type="ARBA" id="ARBA00022840"/>
    </source>
</evidence>
<keyword evidence="2 9" id="KW-0820">tRNA-binding</keyword>
<dbReference type="InterPro" id="IPR018164">
    <property type="entry name" value="Ala-tRNA-synth_IIc_N"/>
</dbReference>
<evidence type="ECO:0000256" key="8">
    <source>
        <dbReference type="ARBA" id="ARBA00023146"/>
    </source>
</evidence>
<dbReference type="GO" id="GO:0002161">
    <property type="term" value="F:aminoacyl-tRNA deacylase activity"/>
    <property type="evidence" value="ECO:0007669"/>
    <property type="project" value="TreeGrafter"/>
</dbReference>
<feature type="binding site" evidence="9">
    <location>
        <position position="717"/>
    </location>
    <ligand>
        <name>Zn(2+)</name>
        <dbReference type="ChEBI" id="CHEBI:29105"/>
    </ligand>
</feature>
<evidence type="ECO:0000313" key="13">
    <source>
        <dbReference type="Proteomes" id="UP000704712"/>
    </source>
</evidence>
<dbReference type="EMBL" id="JAACNO010002246">
    <property type="protein sequence ID" value="KAF4134918.1"/>
    <property type="molecule type" value="Genomic_DNA"/>
</dbReference>
<dbReference type="SUPFAM" id="SSF101353">
    <property type="entry name" value="Putative anticodon-binding domain of alanyl-tRNA synthetase (AlaRS)"/>
    <property type="match status" value="1"/>
</dbReference>
<dbReference type="SUPFAM" id="SSF55681">
    <property type="entry name" value="Class II aaRS and biotin synthetases"/>
    <property type="match status" value="1"/>
</dbReference>
<dbReference type="EC" id="6.1.1.7" evidence="9"/>
<dbReference type="GO" id="GO:0008270">
    <property type="term" value="F:zinc ion binding"/>
    <property type="evidence" value="ECO:0007669"/>
    <property type="project" value="UniProtKB-UniRule"/>
</dbReference>
<keyword evidence="9" id="KW-0496">Mitochondrion</keyword>
<comment type="caution">
    <text evidence="12">The sequence shown here is derived from an EMBL/GenBank/DDBJ whole genome shotgun (WGS) entry which is preliminary data.</text>
</comment>
<keyword evidence="7 9" id="KW-0648">Protein biosynthesis</keyword>
<feature type="binding site" evidence="9">
    <location>
        <position position="713"/>
    </location>
    <ligand>
        <name>Zn(2+)</name>
        <dbReference type="ChEBI" id="CHEBI:29105"/>
    </ligand>
</feature>
<feature type="binding site" evidence="9">
    <location>
        <position position="610"/>
    </location>
    <ligand>
        <name>Zn(2+)</name>
        <dbReference type="ChEBI" id="CHEBI:29105"/>
    </ligand>
</feature>
<dbReference type="InterPro" id="IPR018165">
    <property type="entry name" value="Ala-tRNA-synth_IIc_core"/>
</dbReference>
<dbReference type="InterPro" id="IPR050058">
    <property type="entry name" value="Ala-tRNA_ligase"/>
</dbReference>
<dbReference type="Pfam" id="PF01411">
    <property type="entry name" value="tRNA-synt_2c"/>
    <property type="match status" value="1"/>
</dbReference>
<dbReference type="Pfam" id="PF07973">
    <property type="entry name" value="tRNA_SAD"/>
    <property type="match status" value="1"/>
</dbReference>
<dbReference type="PANTHER" id="PTHR11777:SF9">
    <property type="entry name" value="ALANINE--TRNA LIGASE, CYTOPLASMIC"/>
    <property type="match status" value="1"/>
</dbReference>
<dbReference type="FunFam" id="3.30.980.10:FF:000004">
    <property type="entry name" value="Alanine--tRNA ligase, cytoplasmic"/>
    <property type="match status" value="1"/>
</dbReference>
<sequence>MLRLRGSAGVRRSSAVRNVHSLPSTELRSRFLQFFESQGHRIVPSASLVPPGGDQSLLFVNAGMVPFKQAFLGIDGGAKARGYSRATSAQRCVRAGGKHNDLDQVGLTRRHHTMFEMLGNFSFGDYFKEQAITMCWRFLTQELELPIDRLHVTVLKSDQEARRLWKQIAGLPDHKIQELDEHDNFWAMGDSGPCGPCSEVFWDLGDHIADPDERFLELWNLVFMQFFRNEGDSELHALPNCSVDTGMGLERVASVLQGVPSNYHTDVFVPLLTEVATVLDANRSSTLRQSFTSALQEELDPRKNLFGTGKEIQTLRIVSDHLRATYALLQDGVFPSNIGRGYVLRRIIRRAIRHAQQLGVRSGSDGILASIAVPGWSEAAGFQQMRAIVANEERAFEEMLRNGRGAIEKAFSKTQVMMSGADAFRLYDTYGIPLDITQVLAEEKGLSVDTEGYDACRKSHKQQTSDRSVFHTQASSEQSSSTPAATVVSEFVGYEQLSVSKARVLDCWSGSGSAGFSVILDRCPFYPEGGGQVGDRGHLVLPSQDSLKHLTIPVENTIKINEDAIAIKCTLPKDTTFEDISALFLNEATVEAHVDRRFRSGCAVHHTATHLLQRALKAELGEHVTQAGSQVTSDRLRFDFAHFGALSADEMASVEARVNAFAAAELDVSTVELPREDAERSGAICNFGDKYGDVVRVVRVGGEAETPVSSEFCGGTHVNNVREIFPFAMVSEGSVAAGTRRVEAVAGHAGARYLQAKAQTLSDVADQLSTTPAKVVERVAKMHKQMKQLESRVQALGDVLSTLPSTPLASGAIDGAITAPHVELHALNVPGGGEFSKVLKRRAEFLAEQASPSSVLVVLLGCQIACIANAEAKVHAGKLMQQVVKSLGGRGGGNASFAQGSVPADLTPQEIARRVLR</sequence>
<dbReference type="InterPro" id="IPR012947">
    <property type="entry name" value="tRNA_SAD"/>
</dbReference>
<dbReference type="FunFam" id="3.30.930.10:FF:000004">
    <property type="entry name" value="Alanine--tRNA ligase"/>
    <property type="match status" value="1"/>
</dbReference>
<dbReference type="PRINTS" id="PR00980">
    <property type="entry name" value="TRNASYNTHALA"/>
</dbReference>
<evidence type="ECO:0000256" key="4">
    <source>
        <dbReference type="ARBA" id="ARBA00022741"/>
    </source>
</evidence>
<keyword evidence="8 9" id="KW-0030">Aminoacyl-tRNA synthetase</keyword>
<dbReference type="GO" id="GO:0070143">
    <property type="term" value="P:mitochondrial alanyl-tRNA aminoacylation"/>
    <property type="evidence" value="ECO:0007669"/>
    <property type="project" value="UniProtKB-UniRule"/>
</dbReference>
<reference evidence="12" key="1">
    <citation type="submission" date="2020-03" db="EMBL/GenBank/DDBJ databases">
        <title>Hybrid Assembly of Korean Phytophthora infestans isolates.</title>
        <authorList>
            <person name="Prokchorchik M."/>
            <person name="Lee Y."/>
            <person name="Seo J."/>
            <person name="Cho J.-H."/>
            <person name="Park Y.-E."/>
            <person name="Jang D.-C."/>
            <person name="Im J.-S."/>
            <person name="Choi J.-G."/>
            <person name="Park H.-J."/>
            <person name="Lee G.-B."/>
            <person name="Lee Y.-G."/>
            <person name="Hong S.-Y."/>
            <person name="Cho K."/>
            <person name="Sohn K.H."/>
        </authorList>
    </citation>
    <scope>NUCLEOTIDE SEQUENCE</scope>
    <source>
        <strain evidence="12">KR_2_A2</strain>
    </source>
</reference>
<dbReference type="GO" id="GO:0005524">
    <property type="term" value="F:ATP binding"/>
    <property type="evidence" value="ECO:0007669"/>
    <property type="project" value="UniProtKB-UniRule"/>
</dbReference>
<dbReference type="CDD" id="cd00673">
    <property type="entry name" value="AlaRS_core"/>
    <property type="match status" value="1"/>
</dbReference>
<accession>A0A8S9U9H3</accession>
<keyword evidence="9" id="KW-0479">Metal-binding</keyword>
<evidence type="ECO:0000256" key="9">
    <source>
        <dbReference type="HAMAP-Rule" id="MF_03133"/>
    </source>
</evidence>
<dbReference type="InterPro" id="IPR023033">
    <property type="entry name" value="Ala_tRNA_ligase_euk/bac"/>
</dbReference>
<protein>
    <recommendedName>
        <fullName evidence="9">Alanine--tRNA ligase</fullName>
        <ecNumber evidence="9">6.1.1.7</ecNumber>
    </recommendedName>
    <alternativeName>
        <fullName evidence="9">Alanyl-tRNA synthetase</fullName>
        <shortName evidence="9">AlaRS</shortName>
    </alternativeName>
</protein>
<keyword evidence="9" id="KW-0862">Zinc</keyword>
<comment type="subunit">
    <text evidence="9">Monomer.</text>
</comment>
<keyword evidence="4 9" id="KW-0547">Nucleotide-binding</keyword>
<dbReference type="Gene3D" id="2.40.30.130">
    <property type="match status" value="1"/>
</dbReference>
<dbReference type="NCBIfam" id="TIGR00344">
    <property type="entry name" value="alaS"/>
    <property type="match status" value="1"/>
</dbReference>
<organism evidence="12 13">
    <name type="scientific">Phytophthora infestans</name>
    <name type="common">Potato late blight agent</name>
    <name type="synonym">Botrytis infestans</name>
    <dbReference type="NCBI Taxonomy" id="4787"/>
    <lineage>
        <taxon>Eukaryota</taxon>
        <taxon>Sar</taxon>
        <taxon>Stramenopiles</taxon>
        <taxon>Oomycota</taxon>
        <taxon>Peronosporomycetes</taxon>
        <taxon>Peronosporales</taxon>
        <taxon>Peronosporaceae</taxon>
        <taxon>Phytophthora</taxon>
    </lineage>
</organism>
<comment type="cofactor">
    <cofactor evidence="9">
        <name>Zn(2+)</name>
        <dbReference type="ChEBI" id="CHEBI:29105"/>
    </cofactor>
    <text evidence="9">Binds 1 zinc ion per subunit.</text>
</comment>
<dbReference type="Gene3D" id="3.30.980.10">
    <property type="entry name" value="Threonyl-trna Synthetase, Chain A, domain 2"/>
    <property type="match status" value="1"/>
</dbReference>
<gene>
    <name evidence="12" type="ORF">GN958_ATG15898</name>
</gene>
<dbReference type="Gene3D" id="6.10.250.550">
    <property type="match status" value="1"/>
</dbReference>
<evidence type="ECO:0000256" key="10">
    <source>
        <dbReference type="SAM" id="MobiDB-lite"/>
    </source>
</evidence>
<evidence type="ECO:0000256" key="7">
    <source>
        <dbReference type="ARBA" id="ARBA00022917"/>
    </source>
</evidence>
<dbReference type="GO" id="GO:0004813">
    <property type="term" value="F:alanine-tRNA ligase activity"/>
    <property type="evidence" value="ECO:0007669"/>
    <property type="project" value="UniProtKB-UniRule"/>
</dbReference>
<feature type="compositionally biased region" description="Polar residues" evidence="10">
    <location>
        <begin position="465"/>
        <end position="481"/>
    </location>
</feature>
<dbReference type="SUPFAM" id="SSF55186">
    <property type="entry name" value="ThrRS/AlaRS common domain"/>
    <property type="match status" value="1"/>
</dbReference>
<evidence type="ECO:0000259" key="11">
    <source>
        <dbReference type="PROSITE" id="PS50860"/>
    </source>
</evidence>
<evidence type="ECO:0000256" key="3">
    <source>
        <dbReference type="ARBA" id="ARBA00022598"/>
    </source>
</evidence>
<keyword evidence="9" id="KW-0963">Cytoplasm</keyword>
<dbReference type="SUPFAM" id="SSF50447">
    <property type="entry name" value="Translation proteins"/>
    <property type="match status" value="1"/>
</dbReference>
<dbReference type="Gene3D" id="3.30.54.20">
    <property type="match status" value="1"/>
</dbReference>
<dbReference type="SMART" id="SM00863">
    <property type="entry name" value="tRNA_SAD"/>
    <property type="match status" value="1"/>
</dbReference>
<comment type="function">
    <text evidence="9">Catalyzes the attachment of alanine to tRNA(Ala) in a two-step reaction: alanine is first activated by ATP to form Ala-AMP and then transferred to the acceptor end of tRNA(Ala). Also edits incorrectly charged tRNA(Ala) via its editing domain.</text>
</comment>
<dbReference type="PROSITE" id="PS50860">
    <property type="entry name" value="AA_TRNA_LIGASE_II_ALA"/>
    <property type="match status" value="1"/>
</dbReference>
<proteinExistence type="inferred from homology"/>
<feature type="region of interest" description="Disordered" evidence="10">
    <location>
        <begin position="458"/>
        <end position="481"/>
    </location>
</feature>
<dbReference type="Proteomes" id="UP000704712">
    <property type="component" value="Unassembled WGS sequence"/>
</dbReference>
<dbReference type="PANTHER" id="PTHR11777">
    <property type="entry name" value="ALANYL-TRNA SYNTHETASE"/>
    <property type="match status" value="1"/>
</dbReference>